<accession>A0ABR7UZJ6</accession>
<evidence type="ECO:0000256" key="1">
    <source>
        <dbReference type="SAM" id="SignalP"/>
    </source>
</evidence>
<dbReference type="RefSeq" id="WP_188243533.1">
    <property type="nucleotide sequence ID" value="NZ_JABTCF010000005.1"/>
</dbReference>
<evidence type="ECO:0008006" key="4">
    <source>
        <dbReference type="Google" id="ProtNLM"/>
    </source>
</evidence>
<reference evidence="2" key="1">
    <citation type="submission" date="2020-05" db="EMBL/GenBank/DDBJ databases">
        <title>The draft genome sequence of Maribacter sp. ANRC-HE7.</title>
        <authorList>
            <person name="Mu L."/>
        </authorList>
    </citation>
    <scope>NUCLEOTIDE SEQUENCE</scope>
    <source>
        <strain evidence="2">ANRC-HE7</strain>
    </source>
</reference>
<feature type="signal peptide" evidence="1">
    <location>
        <begin position="1"/>
        <end position="25"/>
    </location>
</feature>
<dbReference type="EMBL" id="JABTCF010000005">
    <property type="protein sequence ID" value="MBD0778019.1"/>
    <property type="molecule type" value="Genomic_DNA"/>
</dbReference>
<evidence type="ECO:0000313" key="2">
    <source>
        <dbReference type="EMBL" id="MBD0778019.1"/>
    </source>
</evidence>
<evidence type="ECO:0000313" key="3">
    <source>
        <dbReference type="Proteomes" id="UP001166021"/>
    </source>
</evidence>
<sequence>MINAKKFLSHSLMLFIVLFSFLSCEEEKKKEVAPEVLAPEQIVHVEQAKEMYDFYTKRRAPLIQRYEDSINRRKNGTKIQQKKKAKSDSDEANAEKKFDVARYVSYDYKTLKQYLAYIEQEAEKANVEISGLRIYFSNYPDKAFFDGQDKDSVLHPRQNSVLLSPTLKKGKRDYLFYIGEDKAQQEAILLSDSFKPIKAIKGMGNLGNVESKSHASFMPSLPKSTVNTTLNASFYAGTSLTMNKGTGAPPPFPEED</sequence>
<protein>
    <recommendedName>
        <fullName evidence="4">Lipoprotein</fullName>
    </recommendedName>
</protein>
<organism evidence="2 3">
    <name type="scientific">Maribacter aquimaris</name>
    <dbReference type="NCBI Taxonomy" id="2737171"/>
    <lineage>
        <taxon>Bacteria</taxon>
        <taxon>Pseudomonadati</taxon>
        <taxon>Bacteroidota</taxon>
        <taxon>Flavobacteriia</taxon>
        <taxon>Flavobacteriales</taxon>
        <taxon>Flavobacteriaceae</taxon>
        <taxon>Maribacter</taxon>
    </lineage>
</organism>
<dbReference type="PROSITE" id="PS51257">
    <property type="entry name" value="PROKAR_LIPOPROTEIN"/>
    <property type="match status" value="1"/>
</dbReference>
<gene>
    <name evidence="2" type="ORF">HPE56_09450</name>
</gene>
<comment type="caution">
    <text evidence="2">The sequence shown here is derived from an EMBL/GenBank/DDBJ whole genome shotgun (WGS) entry which is preliminary data.</text>
</comment>
<keyword evidence="1" id="KW-0732">Signal</keyword>
<keyword evidence="3" id="KW-1185">Reference proteome</keyword>
<name>A0ABR7UZJ6_9FLAO</name>
<proteinExistence type="predicted"/>
<dbReference type="Proteomes" id="UP001166021">
    <property type="component" value="Unassembled WGS sequence"/>
</dbReference>
<feature type="chain" id="PRO_5046344168" description="Lipoprotein" evidence="1">
    <location>
        <begin position="26"/>
        <end position="256"/>
    </location>
</feature>